<keyword evidence="7 10" id="KW-0406">Ion transport</keyword>
<comment type="subcellular location">
    <subcellularLocation>
        <location evidence="10">Cell inner membrane</location>
        <topology evidence="10">Multi-pass membrane protein</topology>
    </subcellularLocation>
    <subcellularLocation>
        <location evidence="1">Cell membrane</location>
        <topology evidence="1">Multi-pass membrane protein</topology>
    </subcellularLocation>
</comment>
<feature type="transmembrane region" description="Helical" evidence="10">
    <location>
        <begin position="236"/>
        <end position="253"/>
    </location>
</feature>
<dbReference type="InterPro" id="IPR018422">
    <property type="entry name" value="Cation/H_exchanger_CPA1"/>
</dbReference>
<keyword evidence="2 10" id="KW-0813">Transport</keyword>
<evidence type="ECO:0000313" key="12">
    <source>
        <dbReference type="EMBL" id="BAR58126.1"/>
    </source>
</evidence>
<dbReference type="PANTHER" id="PTHR10110">
    <property type="entry name" value="SODIUM/HYDROGEN EXCHANGER"/>
    <property type="match status" value="1"/>
</dbReference>
<feature type="transmembrane region" description="Helical" evidence="10">
    <location>
        <begin position="6"/>
        <end position="24"/>
    </location>
</feature>
<keyword evidence="6 10" id="KW-0915">Sodium</keyword>
<dbReference type="Proteomes" id="UP000063308">
    <property type="component" value="Chromosome"/>
</dbReference>
<feature type="transmembrane region" description="Helical" evidence="10">
    <location>
        <begin position="378"/>
        <end position="399"/>
    </location>
</feature>
<dbReference type="RefSeq" id="WP_060910173.1">
    <property type="nucleotide sequence ID" value="NZ_JAFCKD010000095.1"/>
</dbReference>
<dbReference type="Pfam" id="PF00999">
    <property type="entry name" value="Na_H_Exchanger"/>
    <property type="match status" value="1"/>
</dbReference>
<keyword evidence="4 10" id="KW-0812">Transmembrane</keyword>
<feature type="transmembrane region" description="Helical" evidence="10">
    <location>
        <begin position="85"/>
        <end position="105"/>
    </location>
</feature>
<reference evidence="12 13" key="1">
    <citation type="submission" date="2014-11" db="EMBL/GenBank/DDBJ databases">
        <title>Symbiosis island explosion on the genome of extra-slow-growing strains of soybean bradyrhizobia with massive insertion sequences.</title>
        <authorList>
            <person name="Iida T."/>
            <person name="Minamisawa K."/>
        </authorList>
    </citation>
    <scope>NUCLEOTIDE SEQUENCE [LARGE SCALE GENOMIC DNA]</scope>
    <source>
        <strain evidence="12 13">NK6</strain>
    </source>
</reference>
<evidence type="ECO:0000256" key="6">
    <source>
        <dbReference type="ARBA" id="ARBA00023053"/>
    </source>
</evidence>
<dbReference type="InterPro" id="IPR006153">
    <property type="entry name" value="Cation/H_exchanger_TM"/>
</dbReference>
<dbReference type="GO" id="GO:0005886">
    <property type="term" value="C:plasma membrane"/>
    <property type="evidence" value="ECO:0007669"/>
    <property type="project" value="UniProtKB-SubCell"/>
</dbReference>
<evidence type="ECO:0000256" key="8">
    <source>
        <dbReference type="ARBA" id="ARBA00023136"/>
    </source>
</evidence>
<dbReference type="GO" id="GO:0015386">
    <property type="term" value="F:potassium:proton antiporter activity"/>
    <property type="evidence" value="ECO:0007669"/>
    <property type="project" value="TreeGrafter"/>
</dbReference>
<evidence type="ECO:0000259" key="11">
    <source>
        <dbReference type="Pfam" id="PF00999"/>
    </source>
</evidence>
<evidence type="ECO:0000256" key="7">
    <source>
        <dbReference type="ARBA" id="ARBA00023065"/>
    </source>
</evidence>
<evidence type="ECO:0000256" key="1">
    <source>
        <dbReference type="ARBA" id="ARBA00004651"/>
    </source>
</evidence>
<comment type="function">
    <text evidence="10">Na(+)/H(+) antiporter that extrudes sodium in exchange for external protons.</text>
</comment>
<keyword evidence="8 10" id="KW-0472">Membrane</keyword>
<evidence type="ECO:0000256" key="2">
    <source>
        <dbReference type="ARBA" id="ARBA00022448"/>
    </source>
</evidence>
<dbReference type="GO" id="GO:0051453">
    <property type="term" value="P:regulation of intracellular pH"/>
    <property type="evidence" value="ECO:0007669"/>
    <property type="project" value="TreeGrafter"/>
</dbReference>
<keyword evidence="9 10" id="KW-0739">Sodium transport</keyword>
<evidence type="ECO:0000256" key="9">
    <source>
        <dbReference type="ARBA" id="ARBA00023201"/>
    </source>
</evidence>
<sequence>MNPAETFQTVLLLLMIAVVLDTVARRLHLPSASVLVLAGIVLALVPGLPEVEFDPDFVMVLFLPPLLLSAAYFTVWPDFRANLRIILQLAIGAVVVTTLAVGIVTHVFFPALPWAACFALGAIVSPPDAVAARAVMEHLNVPPRIAVLLEGESLINDASGLVLFRFAVAAALTGAFSAWGAAGSFVYVSAMGIGIGLALGWICAFVAGRLTDARLAVVWTFLSAWAAYLVAERLHVSGVLSTVACGLVLGRLQHQALSAASRVQALAVWSVATFVMEALVFVLVGLELRGVLHRFGSDWGTVRALMPAAAAIFAVLVLARFAWIFPTAYIPRALIPSLRARDPYPPFAVPLVMSWAGMRGVVSLAAALSLPEHFPGRYIILFVTFCVVAATIVALGLTLGPVAKTLAGKEFLLRGEETLSEEVARAEIARAQFDAIRSHSLDAEGRHAHPRLVEQYGHRLAVTEDHALTKGAHKEQRLEHYRAVLIAVEAGRKKLLELFNSGRIHDSVMHKLEAELDQEELFAIRVVEAI</sequence>
<feature type="transmembrane region" description="Helical" evidence="10">
    <location>
        <begin position="185"/>
        <end position="206"/>
    </location>
</feature>
<keyword evidence="3" id="KW-1003">Cell membrane</keyword>
<keyword evidence="5 10" id="KW-1133">Transmembrane helix</keyword>
<dbReference type="Gene3D" id="6.10.140.1330">
    <property type="match status" value="1"/>
</dbReference>
<feature type="transmembrane region" description="Helical" evidence="10">
    <location>
        <begin position="55"/>
        <end position="73"/>
    </location>
</feature>
<feature type="domain" description="Cation/H+ exchanger transmembrane" evidence="11">
    <location>
        <begin position="15"/>
        <end position="404"/>
    </location>
</feature>
<keyword evidence="10" id="KW-0997">Cell inner membrane</keyword>
<feature type="transmembrane region" description="Helical" evidence="10">
    <location>
        <begin position="265"/>
        <end position="284"/>
    </location>
</feature>
<dbReference type="EMBL" id="AP014685">
    <property type="protein sequence ID" value="BAR58126.1"/>
    <property type="molecule type" value="Genomic_DNA"/>
</dbReference>
<dbReference type="AlphaFoldDB" id="A0A0E4BRG1"/>
<dbReference type="GO" id="GO:0015385">
    <property type="term" value="F:sodium:proton antiporter activity"/>
    <property type="evidence" value="ECO:0007669"/>
    <property type="project" value="InterPro"/>
</dbReference>
<feature type="transmembrane region" description="Helical" evidence="10">
    <location>
        <begin position="162"/>
        <end position="179"/>
    </location>
</feature>
<feature type="transmembrane region" description="Helical" evidence="10">
    <location>
        <begin position="31"/>
        <end position="49"/>
    </location>
</feature>
<organism evidence="12 13">
    <name type="scientific">Bradyrhizobium diazoefficiens</name>
    <dbReference type="NCBI Taxonomy" id="1355477"/>
    <lineage>
        <taxon>Bacteria</taxon>
        <taxon>Pseudomonadati</taxon>
        <taxon>Pseudomonadota</taxon>
        <taxon>Alphaproteobacteria</taxon>
        <taxon>Hyphomicrobiales</taxon>
        <taxon>Nitrobacteraceae</taxon>
        <taxon>Bradyrhizobium</taxon>
    </lineage>
</organism>
<evidence type="ECO:0000256" key="4">
    <source>
        <dbReference type="ARBA" id="ARBA00022692"/>
    </source>
</evidence>
<evidence type="ECO:0000256" key="3">
    <source>
        <dbReference type="ARBA" id="ARBA00022475"/>
    </source>
</evidence>
<feature type="transmembrane region" description="Helical" evidence="10">
    <location>
        <begin position="347"/>
        <end position="366"/>
    </location>
</feature>
<dbReference type="InterPro" id="IPR004705">
    <property type="entry name" value="Cation/H_exchanger_CPA1_bac"/>
</dbReference>
<accession>A0A0E4BRG1</accession>
<name>A0A0E4BRG1_9BRAD</name>
<evidence type="ECO:0000256" key="10">
    <source>
        <dbReference type="RuleBase" id="RU366002"/>
    </source>
</evidence>
<dbReference type="NCBIfam" id="TIGR00831">
    <property type="entry name" value="a_cpa1"/>
    <property type="match status" value="1"/>
</dbReference>
<gene>
    <name evidence="12" type="ORF">NK6_4967</name>
</gene>
<feature type="transmembrane region" description="Helical" evidence="10">
    <location>
        <begin position="304"/>
        <end position="326"/>
    </location>
</feature>
<keyword evidence="10" id="KW-0050">Antiport</keyword>
<evidence type="ECO:0000256" key="5">
    <source>
        <dbReference type="ARBA" id="ARBA00022989"/>
    </source>
</evidence>
<evidence type="ECO:0000313" key="13">
    <source>
        <dbReference type="Proteomes" id="UP000063308"/>
    </source>
</evidence>
<dbReference type="GO" id="GO:0098719">
    <property type="term" value="P:sodium ion import across plasma membrane"/>
    <property type="evidence" value="ECO:0007669"/>
    <property type="project" value="TreeGrafter"/>
</dbReference>
<protein>
    <submittedName>
        <fullName evidence="12">Putative Na(+)/H(+) exchanger</fullName>
    </submittedName>
</protein>
<proteinExistence type="inferred from homology"/>
<comment type="similarity">
    <text evidence="10">Belongs to the monovalent cation:proton antiporter 1 (CPA1) transporter (TC 2.A.36) family.</text>
</comment>
<dbReference type="PANTHER" id="PTHR10110:SF86">
    <property type="entry name" value="SODIUM_HYDROGEN EXCHANGER 7"/>
    <property type="match status" value="1"/>
</dbReference>